<dbReference type="GO" id="GO:0035438">
    <property type="term" value="F:cyclic-di-GMP binding"/>
    <property type="evidence" value="ECO:0007669"/>
    <property type="project" value="UniProtKB-UniRule"/>
</dbReference>
<keyword evidence="7" id="KW-0969">Cilium</keyword>
<dbReference type="InterPro" id="IPR023787">
    <property type="entry name" value="T3SS_YcgR"/>
</dbReference>
<dbReference type="Proteomes" id="UP000294692">
    <property type="component" value="Unassembled WGS sequence"/>
</dbReference>
<keyword evidence="1 4" id="KW-0973">c-di-GMP</keyword>
<accession>A0A4R3VHH1</accession>
<keyword evidence="2 4" id="KW-0547">Nucleotide-binding</keyword>
<keyword evidence="8" id="KW-1185">Reference proteome</keyword>
<dbReference type="InterPro" id="IPR012349">
    <property type="entry name" value="Split_barrel_FMN-bd"/>
</dbReference>
<keyword evidence="7" id="KW-0282">Flagellum</keyword>
<evidence type="ECO:0000259" key="6">
    <source>
        <dbReference type="Pfam" id="PF07317"/>
    </source>
</evidence>
<sequence length="243" mass="27417">MSHHDPDLQITAPLEILSVLRSLEERNTLIHLHVPGRQLAIITTVLQIDDGKQTIIIDNASEDDLNNRLLRASSLSMEAQLDRIRILFSVNGVRASMFDGKPALEIPFPDSITRLQRREYYRIDIPLSDTATCAMQLPVQPYTLKLSIRDISCGGLSLLDQDHVLEKSLGTVFDYCTLQLPEQPPLKLSMKVVRAVPEKLANEKVILRVGCAFINISNPARMQLQRYVSQLERKAIARQRGLD</sequence>
<evidence type="ECO:0000256" key="2">
    <source>
        <dbReference type="ARBA" id="ARBA00022741"/>
    </source>
</evidence>
<dbReference type="AlphaFoldDB" id="A0A4R3VHH1"/>
<comment type="function">
    <text evidence="4">Acts as a flagellar brake, regulating swimming and swarming in a bis-(3'-5') cyclic diguanylic acid (c-di-GMP)-dependent manner. Binds 1 c-di-GMP dimer per subunit. Increasing levels of c-di-GMP lead to decreased motility.</text>
</comment>
<feature type="domain" description="PilZ" evidence="5">
    <location>
        <begin position="116"/>
        <end position="229"/>
    </location>
</feature>
<keyword evidence="3 4" id="KW-0975">Bacterial flagellum</keyword>
<gene>
    <name evidence="4" type="primary">ycgR</name>
    <name evidence="7" type="ORF">EV686_101672</name>
</gene>
<feature type="domain" description="Type III secretion system flagellar brake protein YcgR PilZN" evidence="6">
    <location>
        <begin position="10"/>
        <end position="114"/>
    </location>
</feature>
<dbReference type="GO" id="GO:0071945">
    <property type="term" value="P:regulation of bacterial-type flagellum-dependent cell motility by regulation of motor speed"/>
    <property type="evidence" value="ECO:0007669"/>
    <property type="project" value="UniProtKB-UniRule"/>
</dbReference>
<dbReference type="GO" id="GO:0071973">
    <property type="term" value="P:bacterial-type flagellum-dependent cell motility"/>
    <property type="evidence" value="ECO:0007669"/>
    <property type="project" value="UniProtKB-UniRule"/>
</dbReference>
<dbReference type="RefSeq" id="WP_165972479.1">
    <property type="nucleotide sequence ID" value="NZ_JBHRVM010000001.1"/>
</dbReference>
<comment type="caution">
    <text evidence="7">The sequence shown here is derived from an EMBL/GenBank/DDBJ whole genome shotgun (WGS) entry which is preliminary data.</text>
</comment>
<dbReference type="Pfam" id="PF07238">
    <property type="entry name" value="PilZ"/>
    <property type="match status" value="1"/>
</dbReference>
<dbReference type="InterPro" id="IPR009926">
    <property type="entry name" value="T3SS_YcgR_PilZN"/>
</dbReference>
<dbReference type="HAMAP" id="MF_01457">
    <property type="entry name" value="YcgR"/>
    <property type="match status" value="1"/>
</dbReference>
<proteinExistence type="inferred from homology"/>
<dbReference type="GO" id="GO:0009425">
    <property type="term" value="C:bacterial-type flagellum basal body"/>
    <property type="evidence" value="ECO:0007669"/>
    <property type="project" value="UniProtKB-SubCell"/>
</dbReference>
<comment type="subunit">
    <text evidence="4">Monomer. Interacts with the flagellar basal bodies.</text>
</comment>
<dbReference type="Gene3D" id="2.40.10.220">
    <property type="entry name" value="predicted glycosyltransferase like domains"/>
    <property type="match status" value="1"/>
</dbReference>
<evidence type="ECO:0000259" key="5">
    <source>
        <dbReference type="Pfam" id="PF07238"/>
    </source>
</evidence>
<evidence type="ECO:0000256" key="1">
    <source>
        <dbReference type="ARBA" id="ARBA00022636"/>
    </source>
</evidence>
<dbReference type="SUPFAM" id="SSF141371">
    <property type="entry name" value="PilZ domain-like"/>
    <property type="match status" value="1"/>
</dbReference>
<keyword evidence="7" id="KW-0966">Cell projection</keyword>
<organism evidence="7 8">
    <name type="scientific">Paracandidimonas soli</name>
    <dbReference type="NCBI Taxonomy" id="1917182"/>
    <lineage>
        <taxon>Bacteria</taxon>
        <taxon>Pseudomonadati</taxon>
        <taxon>Pseudomonadota</taxon>
        <taxon>Betaproteobacteria</taxon>
        <taxon>Burkholderiales</taxon>
        <taxon>Alcaligenaceae</taxon>
        <taxon>Paracandidimonas</taxon>
    </lineage>
</organism>
<evidence type="ECO:0000256" key="4">
    <source>
        <dbReference type="HAMAP-Rule" id="MF_01457"/>
    </source>
</evidence>
<dbReference type="EMBL" id="SMBX01000001">
    <property type="protein sequence ID" value="TCV03208.1"/>
    <property type="molecule type" value="Genomic_DNA"/>
</dbReference>
<protein>
    <recommendedName>
        <fullName evidence="4">Flagellar brake protein YcgR</fullName>
    </recommendedName>
    <alternativeName>
        <fullName evidence="4">Cyclic di-GMP binding protein YcgR</fullName>
    </alternativeName>
</protein>
<dbReference type="InterPro" id="IPR009875">
    <property type="entry name" value="PilZ_domain"/>
</dbReference>
<comment type="subcellular location">
    <subcellularLocation>
        <location evidence="4">Bacterial flagellum basal body</location>
    </subcellularLocation>
</comment>
<dbReference type="Pfam" id="PF07317">
    <property type="entry name" value="PilZN"/>
    <property type="match status" value="1"/>
</dbReference>
<evidence type="ECO:0000313" key="7">
    <source>
        <dbReference type="EMBL" id="TCV03208.1"/>
    </source>
</evidence>
<reference evidence="7 8" key="1">
    <citation type="submission" date="2019-03" db="EMBL/GenBank/DDBJ databases">
        <title>Genomic Encyclopedia of Type Strains, Phase IV (KMG-IV): sequencing the most valuable type-strain genomes for metagenomic binning, comparative biology and taxonomic classification.</title>
        <authorList>
            <person name="Goeker M."/>
        </authorList>
    </citation>
    <scope>NUCLEOTIDE SEQUENCE [LARGE SCALE GENOMIC DNA]</scope>
    <source>
        <strain evidence="7 8">DSM 100048</strain>
    </source>
</reference>
<evidence type="ECO:0000313" key="8">
    <source>
        <dbReference type="Proteomes" id="UP000294692"/>
    </source>
</evidence>
<dbReference type="Gene3D" id="2.30.110.10">
    <property type="entry name" value="Electron Transport, Fmn-binding Protein, Chain A"/>
    <property type="match status" value="1"/>
</dbReference>
<name>A0A4R3VHH1_9BURK</name>
<comment type="similarity">
    <text evidence="4">Belongs to the YcgR family.</text>
</comment>
<evidence type="ECO:0000256" key="3">
    <source>
        <dbReference type="ARBA" id="ARBA00023143"/>
    </source>
</evidence>